<keyword evidence="8" id="KW-1185">Reference proteome</keyword>
<gene>
    <name evidence="7" type="ORF">niasHS_002920</name>
</gene>
<comment type="similarity">
    <text evidence="2 6">Belongs to the nematode receptor-like protein srg family.</text>
</comment>
<protein>
    <recommendedName>
        <fullName evidence="6">Serpentine receptor class gamma</fullName>
    </recommendedName>
</protein>
<dbReference type="GO" id="GO:0016020">
    <property type="term" value="C:membrane"/>
    <property type="evidence" value="ECO:0007669"/>
    <property type="project" value="UniProtKB-SubCell"/>
</dbReference>
<feature type="transmembrane region" description="Helical" evidence="6">
    <location>
        <begin position="67"/>
        <end position="88"/>
    </location>
</feature>
<feature type="transmembrane region" description="Helical" evidence="6">
    <location>
        <begin position="175"/>
        <end position="199"/>
    </location>
</feature>
<evidence type="ECO:0000256" key="4">
    <source>
        <dbReference type="ARBA" id="ARBA00022989"/>
    </source>
</evidence>
<feature type="transmembrane region" description="Helical" evidence="6">
    <location>
        <begin position="211"/>
        <end position="232"/>
    </location>
</feature>
<comment type="caution">
    <text evidence="7">The sequence shown here is derived from an EMBL/GenBank/DDBJ whole genome shotgun (WGS) entry which is preliminary data.</text>
</comment>
<dbReference type="Pfam" id="PF02118">
    <property type="entry name" value="Srg"/>
    <property type="match status" value="1"/>
</dbReference>
<feature type="transmembrane region" description="Helical" evidence="6">
    <location>
        <begin position="42"/>
        <end position="61"/>
    </location>
</feature>
<comment type="caution">
    <text evidence="6">Lacks conserved residue(s) required for the propagation of feature annotation.</text>
</comment>
<proteinExistence type="inferred from homology"/>
<evidence type="ECO:0000256" key="6">
    <source>
        <dbReference type="RuleBase" id="RU280813"/>
    </source>
</evidence>
<keyword evidence="4 6" id="KW-1133">Transmembrane helix</keyword>
<dbReference type="EMBL" id="JBICCN010000039">
    <property type="protein sequence ID" value="KAL3099465.1"/>
    <property type="molecule type" value="Genomic_DNA"/>
</dbReference>
<feature type="transmembrane region" description="Helical" evidence="6">
    <location>
        <begin position="6"/>
        <end position="30"/>
    </location>
</feature>
<reference evidence="7 8" key="1">
    <citation type="submission" date="2024-10" db="EMBL/GenBank/DDBJ databases">
        <authorList>
            <person name="Kim D."/>
        </authorList>
    </citation>
    <scope>NUCLEOTIDE SEQUENCE [LARGE SCALE GENOMIC DNA]</scope>
    <source>
        <strain evidence="7">Taebaek</strain>
    </source>
</reference>
<dbReference type="GO" id="GO:0007606">
    <property type="term" value="P:sensory perception of chemical stimulus"/>
    <property type="evidence" value="ECO:0007669"/>
    <property type="project" value="UniProtKB-UniRule"/>
</dbReference>
<evidence type="ECO:0000256" key="2">
    <source>
        <dbReference type="ARBA" id="ARBA00005692"/>
    </source>
</evidence>
<organism evidence="7 8">
    <name type="scientific">Heterodera schachtii</name>
    <name type="common">Sugarbeet cyst nematode worm</name>
    <name type="synonym">Tylenchus schachtii</name>
    <dbReference type="NCBI Taxonomy" id="97005"/>
    <lineage>
        <taxon>Eukaryota</taxon>
        <taxon>Metazoa</taxon>
        <taxon>Ecdysozoa</taxon>
        <taxon>Nematoda</taxon>
        <taxon>Chromadorea</taxon>
        <taxon>Rhabditida</taxon>
        <taxon>Tylenchina</taxon>
        <taxon>Tylenchomorpha</taxon>
        <taxon>Tylenchoidea</taxon>
        <taxon>Heteroderidae</taxon>
        <taxon>Heteroderinae</taxon>
        <taxon>Heterodera</taxon>
    </lineage>
</organism>
<evidence type="ECO:0000313" key="8">
    <source>
        <dbReference type="Proteomes" id="UP001620645"/>
    </source>
</evidence>
<dbReference type="AlphaFoldDB" id="A0ABD2K968"/>
<evidence type="ECO:0000256" key="5">
    <source>
        <dbReference type="ARBA" id="ARBA00023136"/>
    </source>
</evidence>
<evidence type="ECO:0000256" key="1">
    <source>
        <dbReference type="ARBA" id="ARBA00004141"/>
    </source>
</evidence>
<sequence length="285" mass="31752">MINLIIVQFVSICIAVPSLFLYALECWFIFEGRNQKFEGSFYKIFLLSAINNIFINLPNVLVTTRAVAITALFDTLASMPGWLARLIFASTFYNVHVENCLTFLLLAHRLSAIVKPLTYEKAPSNSKLTFIVSTIFLILCVLLNCAILVTYRANAKKGGGGSTASEQNAKIEFRLMVYTLLIFLIQAFVCLYWIAVYLFQTDTSLFIQISGHYILLNDARALVMPAWFLLWASGETRKIVGKLICCAKNGPNNAVGSVGVATMVVAYSNGGQPKWHQQQQRIVPA</sequence>
<keyword evidence="5 6" id="KW-0472">Membrane</keyword>
<dbReference type="InterPro" id="IPR051119">
    <property type="entry name" value="Nematode_SR-like"/>
</dbReference>
<evidence type="ECO:0000313" key="7">
    <source>
        <dbReference type="EMBL" id="KAL3099465.1"/>
    </source>
</evidence>
<keyword evidence="3 6" id="KW-0812">Transmembrane</keyword>
<evidence type="ECO:0000256" key="3">
    <source>
        <dbReference type="ARBA" id="ARBA00022692"/>
    </source>
</evidence>
<name>A0ABD2K968_HETSC</name>
<feature type="transmembrane region" description="Helical" evidence="6">
    <location>
        <begin position="130"/>
        <end position="154"/>
    </location>
</feature>
<accession>A0ABD2K968</accession>
<dbReference type="InterPro" id="IPR000609">
    <property type="entry name" value="7TM_GPCR_serpentine_rcpt_Srg"/>
</dbReference>
<comment type="subcellular location">
    <subcellularLocation>
        <location evidence="1">Membrane</location>
        <topology evidence="1">Multi-pass membrane protein</topology>
    </subcellularLocation>
</comment>
<dbReference type="Proteomes" id="UP001620645">
    <property type="component" value="Unassembled WGS sequence"/>
</dbReference>
<dbReference type="PANTHER" id="PTHR31627">
    <property type="entry name" value="SERPENTINE RECEPTOR CLASS GAMMA-RELATED"/>
    <property type="match status" value="1"/>
</dbReference>